<protein>
    <submittedName>
        <fullName evidence="1">DUF3011 domain-containing protein</fullName>
    </submittedName>
</protein>
<evidence type="ECO:0000313" key="1">
    <source>
        <dbReference type="EMBL" id="MBD7954238.1"/>
    </source>
</evidence>
<name>A0A8X8FLQ9_9GAMM</name>
<dbReference type="Proteomes" id="UP000636938">
    <property type="component" value="Unassembled WGS sequence"/>
</dbReference>
<comment type="caution">
    <text evidence="1">The sequence shown here is derived from an EMBL/GenBank/DDBJ whole genome shotgun (WGS) entry which is preliminary data.</text>
</comment>
<dbReference type="InterPro" id="IPR021381">
    <property type="entry name" value="DUF3011"/>
</dbReference>
<keyword evidence="2" id="KW-1185">Reference proteome</keyword>
<dbReference type="RefSeq" id="WP_191770473.1">
    <property type="nucleotide sequence ID" value="NZ_JACSQS010000007.1"/>
</dbReference>
<dbReference type="Pfam" id="PF11218">
    <property type="entry name" value="DUF3011"/>
    <property type="match status" value="1"/>
</dbReference>
<reference evidence="1 2" key="1">
    <citation type="submission" date="2020-08" db="EMBL/GenBank/DDBJ databases">
        <title>A Genomic Blueprint of the Chicken Gut Microbiome.</title>
        <authorList>
            <person name="Gilroy R."/>
            <person name="Ravi A."/>
            <person name="Getino M."/>
            <person name="Pursley I."/>
            <person name="Horton D.L."/>
            <person name="Alikhan N.-F."/>
            <person name="Baker D."/>
            <person name="Gharbi K."/>
            <person name="Hall N."/>
            <person name="Watson M."/>
            <person name="Adriaenssens E.M."/>
            <person name="Foster-Nyarko E."/>
            <person name="Jarju S."/>
            <person name="Secka A."/>
            <person name="Antonio M."/>
            <person name="Oren A."/>
            <person name="Chaudhuri R."/>
            <person name="La Ragione R.M."/>
            <person name="Hildebrand F."/>
            <person name="Pallen M.J."/>
        </authorList>
    </citation>
    <scope>NUCLEOTIDE SEQUENCE [LARGE SCALE GENOMIC DNA]</scope>
    <source>
        <strain evidence="1 2">Sa5BUN4</strain>
    </source>
</reference>
<dbReference type="AlphaFoldDB" id="A0A8X8FLQ9"/>
<sequence length="121" mass="13560">MIDKKSPRWIASLGLAAIAGCSSDYGYYTVPVAPIYVPPPAVIAPPYPRGDTSSQVVSCSSQDRRYTRCDVQLSDRDSVHLIQQESSAPCVQGRDWGKERGALWVSNGCRATFRIERYYWR</sequence>
<gene>
    <name evidence="1" type="ORF">H9654_08460</name>
</gene>
<organism evidence="1 2">
    <name type="scientific">Stenotrophomonas lacuserhaii</name>
    <dbReference type="NCBI Taxonomy" id="2760084"/>
    <lineage>
        <taxon>Bacteria</taxon>
        <taxon>Pseudomonadati</taxon>
        <taxon>Pseudomonadota</taxon>
        <taxon>Gammaproteobacteria</taxon>
        <taxon>Lysobacterales</taxon>
        <taxon>Lysobacteraceae</taxon>
        <taxon>Stenotrophomonas</taxon>
    </lineage>
</organism>
<proteinExistence type="predicted"/>
<dbReference type="EMBL" id="JACSQS010000007">
    <property type="protein sequence ID" value="MBD7954238.1"/>
    <property type="molecule type" value="Genomic_DNA"/>
</dbReference>
<dbReference type="PROSITE" id="PS51257">
    <property type="entry name" value="PROKAR_LIPOPROTEIN"/>
    <property type="match status" value="1"/>
</dbReference>
<accession>A0A8X8FLQ9</accession>
<evidence type="ECO:0000313" key="2">
    <source>
        <dbReference type="Proteomes" id="UP000636938"/>
    </source>
</evidence>